<reference evidence="2 3" key="1">
    <citation type="submission" date="2019-07" db="EMBL/GenBank/DDBJ databases">
        <title>Venturia inaequalis Genome Resource.</title>
        <authorList>
            <person name="Lichtner F.J."/>
        </authorList>
    </citation>
    <scope>NUCLEOTIDE SEQUENCE [LARGE SCALE GENOMIC DNA]</scope>
    <source>
        <strain evidence="2 3">DMI_063113</strain>
    </source>
</reference>
<organism evidence="2 3">
    <name type="scientific">Venturia inaequalis</name>
    <name type="common">Apple scab fungus</name>
    <dbReference type="NCBI Taxonomy" id="5025"/>
    <lineage>
        <taxon>Eukaryota</taxon>
        <taxon>Fungi</taxon>
        <taxon>Dikarya</taxon>
        <taxon>Ascomycota</taxon>
        <taxon>Pezizomycotina</taxon>
        <taxon>Dothideomycetes</taxon>
        <taxon>Pleosporomycetidae</taxon>
        <taxon>Venturiales</taxon>
        <taxon>Venturiaceae</taxon>
        <taxon>Venturia</taxon>
    </lineage>
</organism>
<proteinExistence type="predicted"/>
<keyword evidence="3" id="KW-1185">Reference proteome</keyword>
<dbReference type="AlphaFoldDB" id="A0A8H3VCH0"/>
<dbReference type="EMBL" id="WNWR01000258">
    <property type="protein sequence ID" value="KAE9986474.1"/>
    <property type="molecule type" value="Genomic_DNA"/>
</dbReference>
<protein>
    <submittedName>
        <fullName evidence="2">Uncharacterized protein</fullName>
    </submittedName>
</protein>
<gene>
    <name evidence="2" type="ORF">EG327_004287</name>
</gene>
<feature type="region of interest" description="Disordered" evidence="1">
    <location>
        <begin position="140"/>
        <end position="177"/>
    </location>
</feature>
<name>A0A8H3VCH0_VENIN</name>
<feature type="region of interest" description="Disordered" evidence="1">
    <location>
        <begin position="45"/>
        <end position="66"/>
    </location>
</feature>
<evidence type="ECO:0000313" key="2">
    <source>
        <dbReference type="EMBL" id="KAE9986474.1"/>
    </source>
</evidence>
<comment type="caution">
    <text evidence="2">The sequence shown here is derived from an EMBL/GenBank/DDBJ whole genome shotgun (WGS) entry which is preliminary data.</text>
</comment>
<evidence type="ECO:0000313" key="3">
    <source>
        <dbReference type="Proteomes" id="UP000490939"/>
    </source>
</evidence>
<evidence type="ECO:0000256" key="1">
    <source>
        <dbReference type="SAM" id="MobiDB-lite"/>
    </source>
</evidence>
<dbReference type="Proteomes" id="UP000490939">
    <property type="component" value="Unassembled WGS sequence"/>
</dbReference>
<sequence length="698" mass="78530">MHSYNPEKDFVTAQKVNTSMKHYHDAIAIMNAKFAAERAVRSKDSAYGSEPCSPGLSATSDSTAPDEVPIDLMRDVRGAVEKSVRPGYGGPVVIAGEHYDAYQMYLDGQNGRSLRPEWFQEYKETEEDDFVLIDAVEKDQVSSTEDLDNDSGVELTPPHSDDESELVKQPPQEPIELPSPQFKHLANVSFAVPRDVFEKHFTKQATPSIPLPKACPFGTCSTACLSNPCYPIDQLIDDYKATTEEYALKTTRIYLDITGQAALISYPRSKSLRLLAQRLNEDVITDVVDMSDLDNEHAKYRFEIDISRFVRSRNVLVYSTSPITGFYRDLEDSTEELDACLREQHELTTGPGVAVEVANLFLGTAGEFEGFAEEQGFTKEQREVVIFCEEEEDYLDELCDFGVAVPMHNELEEESEYTQEEQLLRQEKAKGFEECRKIALGTSVSETKDAVVLYCAEREMALNFLPVYRCTSEEDGKTVEPADKDQVVQRVVTWLGKDDGHYESMASSTDEDDTKYNELIATIEPALQAQDNAPEEEEKTKTIFTFTLTNPTSPNAAEEKKHIYLSTTNNKEIHIHFSPPTQLLTITSTNPPTTCHEFNPLFPPSPLTATKTHLHTFSTGNCVIYSALPMDTYTLDYSLPEVKDAPRHDKRKCQLFLRARCGEYVEWAPWAVKYKMNLGSVGVKDLKREERVLGVGVS</sequence>
<accession>A0A8H3VCH0</accession>